<evidence type="ECO:0000256" key="1">
    <source>
        <dbReference type="SAM" id="Phobius"/>
    </source>
</evidence>
<gene>
    <name evidence="2" type="ORF">M431DRAFT_506749</name>
</gene>
<reference evidence="2 3" key="1">
    <citation type="submission" date="2016-07" db="EMBL/GenBank/DDBJ databases">
        <title>Multiple horizontal gene transfer events from other fungi enriched the ability of initially mycotrophic Trichoderma (Ascomycota) to feed on dead plant biomass.</title>
        <authorList>
            <consortium name="DOE Joint Genome Institute"/>
            <person name="Aerts A."/>
            <person name="Atanasova L."/>
            <person name="Chenthamara K."/>
            <person name="Zhang J."/>
            <person name="Grujic M."/>
            <person name="Henrissat B."/>
            <person name="Kuo A."/>
            <person name="Salamov A."/>
            <person name="Lipzen A."/>
            <person name="Labutti K."/>
            <person name="Barry K."/>
            <person name="Miao Y."/>
            <person name="Rahimi M.J."/>
            <person name="Shen Q."/>
            <person name="Grigoriev I.V."/>
            <person name="Kubicek C.P."/>
            <person name="Druzhinina I.S."/>
        </authorList>
    </citation>
    <scope>NUCLEOTIDE SEQUENCE [LARGE SCALE GENOMIC DNA]</scope>
    <source>
        <strain evidence="2 3">CBS 226.95</strain>
    </source>
</reference>
<keyword evidence="1" id="KW-0472">Membrane</keyword>
<dbReference type="GeneID" id="36627425"/>
<organism evidence="2 3">
    <name type="scientific">Trichoderma harzianum CBS 226.95</name>
    <dbReference type="NCBI Taxonomy" id="983964"/>
    <lineage>
        <taxon>Eukaryota</taxon>
        <taxon>Fungi</taxon>
        <taxon>Dikarya</taxon>
        <taxon>Ascomycota</taxon>
        <taxon>Pezizomycotina</taxon>
        <taxon>Sordariomycetes</taxon>
        <taxon>Hypocreomycetidae</taxon>
        <taxon>Hypocreales</taxon>
        <taxon>Hypocreaceae</taxon>
        <taxon>Trichoderma</taxon>
    </lineage>
</organism>
<evidence type="ECO:0000313" key="2">
    <source>
        <dbReference type="EMBL" id="PTB57011.1"/>
    </source>
</evidence>
<dbReference type="EMBL" id="KZ679678">
    <property type="protein sequence ID" value="PTB57011.1"/>
    <property type="molecule type" value="Genomic_DNA"/>
</dbReference>
<keyword evidence="3" id="KW-1185">Reference proteome</keyword>
<proteinExistence type="predicted"/>
<feature type="transmembrane region" description="Helical" evidence="1">
    <location>
        <begin position="12"/>
        <end position="30"/>
    </location>
</feature>
<dbReference type="AlphaFoldDB" id="A0A2T4AIW5"/>
<sequence>MYRQYSYTPEIGLRRLGSLLGYLCFASAWWCWQMDPAPLSPHMAIICGNGEQNNQHLPCPFTWHQYIDLGAFSLLNGDVDIILPVHLPL</sequence>
<keyword evidence="1" id="KW-1133">Transmembrane helix</keyword>
<name>A0A2T4AIW5_TRIHA</name>
<dbReference type="Proteomes" id="UP000241690">
    <property type="component" value="Unassembled WGS sequence"/>
</dbReference>
<dbReference type="RefSeq" id="XP_024776688.1">
    <property type="nucleotide sequence ID" value="XM_024918856.1"/>
</dbReference>
<protein>
    <submittedName>
        <fullName evidence="2">Uncharacterized protein</fullName>
    </submittedName>
</protein>
<accession>A0A2T4AIW5</accession>
<keyword evidence="1" id="KW-0812">Transmembrane</keyword>
<evidence type="ECO:0000313" key="3">
    <source>
        <dbReference type="Proteomes" id="UP000241690"/>
    </source>
</evidence>